<keyword evidence="6" id="KW-1185">Reference proteome</keyword>
<feature type="region of interest" description="Disordered" evidence="3">
    <location>
        <begin position="1"/>
        <end position="21"/>
    </location>
</feature>
<dbReference type="PROSITE" id="PS50084">
    <property type="entry name" value="KH_TYPE_1"/>
    <property type="match status" value="2"/>
</dbReference>
<organism evidence="5 6">
    <name type="scientific">Desmophyllum pertusum</name>
    <dbReference type="NCBI Taxonomy" id="174260"/>
    <lineage>
        <taxon>Eukaryota</taxon>
        <taxon>Metazoa</taxon>
        <taxon>Cnidaria</taxon>
        <taxon>Anthozoa</taxon>
        <taxon>Hexacorallia</taxon>
        <taxon>Scleractinia</taxon>
        <taxon>Caryophylliina</taxon>
        <taxon>Caryophylliidae</taxon>
        <taxon>Desmophyllum</taxon>
    </lineage>
</organism>
<dbReference type="AlphaFoldDB" id="A0A9W9YXS2"/>
<evidence type="ECO:0000256" key="1">
    <source>
        <dbReference type="ARBA" id="ARBA00022737"/>
    </source>
</evidence>
<feature type="domain" description="K Homology" evidence="4">
    <location>
        <begin position="107"/>
        <end position="171"/>
    </location>
</feature>
<dbReference type="GO" id="GO:0003723">
    <property type="term" value="F:RNA binding"/>
    <property type="evidence" value="ECO:0007669"/>
    <property type="project" value="UniProtKB-UniRule"/>
</dbReference>
<protein>
    <recommendedName>
        <fullName evidence="4">K Homology domain-containing protein</fullName>
    </recommendedName>
</protein>
<dbReference type="Gene3D" id="3.30.1370.10">
    <property type="entry name" value="K Homology domain, type 1"/>
    <property type="match status" value="2"/>
</dbReference>
<keyword evidence="2" id="KW-0694">RNA-binding</keyword>
<evidence type="ECO:0000256" key="2">
    <source>
        <dbReference type="PROSITE-ProRule" id="PRU00117"/>
    </source>
</evidence>
<evidence type="ECO:0000256" key="3">
    <source>
        <dbReference type="SAM" id="MobiDB-lite"/>
    </source>
</evidence>
<dbReference type="EMBL" id="MU826876">
    <property type="protein sequence ID" value="KAJ7369998.1"/>
    <property type="molecule type" value="Genomic_DNA"/>
</dbReference>
<feature type="domain" description="K Homology" evidence="4">
    <location>
        <begin position="30"/>
        <end position="95"/>
    </location>
</feature>
<accession>A0A9W9YXS2</accession>
<feature type="compositionally biased region" description="Basic and acidic residues" evidence="3">
    <location>
        <begin position="1"/>
        <end position="10"/>
    </location>
</feature>
<evidence type="ECO:0000313" key="6">
    <source>
        <dbReference type="Proteomes" id="UP001163046"/>
    </source>
</evidence>
<name>A0A9W9YXS2_9CNID</name>
<sequence>MASRDLDRRRSNGSIERSAYGRLKKQNKEAIDSEFVEVPRDLKGHVIGRDGHFVKDIMKKSGTKISSGRDEEGFTISGHVDQRACAKSLILEKVQEILSRENDAPRAPFGELVQIPAIYKGRVIGKGGDNLRNISTQTGAKVIRKDGEVHITSGTKQQRQQAKVLIGSIISGARLRGVENEFNKVCRFIDGWNLPKNCELKLEKVQVRNVVPGSNVQYRLIPAEEYELQEFFSSSHDSNYQLQITNDALEALRTIKHQRVTDEDPKADMWCHFGRGLIRGPDEDEADDGEWSIDEATQKFQYSAEGNYWKVGFKEGAILDEINLEENSCEKTPEDFIARYDLSYLTPCAHRIRCKVWVTKKDVDKRLEDIPIPFSDVKNILEEIHFEDGITRSRCRGWLVLPSRKYLQADILFPGCELDCRFTIRGRTGEVLRDYLRRIMSCDI</sequence>
<evidence type="ECO:0000313" key="5">
    <source>
        <dbReference type="EMBL" id="KAJ7369998.1"/>
    </source>
</evidence>
<proteinExistence type="predicted"/>
<keyword evidence="1" id="KW-0677">Repeat</keyword>
<dbReference type="Proteomes" id="UP001163046">
    <property type="component" value="Unassembled WGS sequence"/>
</dbReference>
<dbReference type="Pfam" id="PF00013">
    <property type="entry name" value="KH_1"/>
    <property type="match status" value="2"/>
</dbReference>
<dbReference type="InterPro" id="IPR004087">
    <property type="entry name" value="KH_dom"/>
</dbReference>
<evidence type="ECO:0000259" key="4">
    <source>
        <dbReference type="SMART" id="SM00322"/>
    </source>
</evidence>
<dbReference type="InterPro" id="IPR036612">
    <property type="entry name" value="KH_dom_type_1_sf"/>
</dbReference>
<gene>
    <name evidence="5" type="ORF">OS493_034944</name>
</gene>
<comment type="caution">
    <text evidence="5">The sequence shown here is derived from an EMBL/GenBank/DDBJ whole genome shotgun (WGS) entry which is preliminary data.</text>
</comment>
<dbReference type="SMART" id="SM00322">
    <property type="entry name" value="KH"/>
    <property type="match status" value="2"/>
</dbReference>
<dbReference type="SUPFAM" id="SSF54791">
    <property type="entry name" value="Eukaryotic type KH-domain (KH-domain type I)"/>
    <property type="match status" value="2"/>
</dbReference>
<dbReference type="OrthoDB" id="5204190at2759"/>
<dbReference type="CDD" id="cd02393">
    <property type="entry name" value="KH-I_PNPase"/>
    <property type="match status" value="1"/>
</dbReference>
<reference evidence="5" key="1">
    <citation type="submission" date="2023-01" db="EMBL/GenBank/DDBJ databases">
        <title>Genome assembly of the deep-sea coral Lophelia pertusa.</title>
        <authorList>
            <person name="Herrera S."/>
            <person name="Cordes E."/>
        </authorList>
    </citation>
    <scope>NUCLEOTIDE SEQUENCE</scope>
    <source>
        <strain evidence="5">USNM1676648</strain>
        <tissue evidence="5">Polyp</tissue>
    </source>
</reference>
<dbReference type="InterPro" id="IPR004088">
    <property type="entry name" value="KH_dom_type_1"/>
</dbReference>
<dbReference type="PANTHER" id="PTHR10288">
    <property type="entry name" value="KH DOMAIN CONTAINING RNA BINDING PROTEIN"/>
    <property type="match status" value="1"/>
</dbReference>